<comment type="cofactor">
    <cofactor evidence="6">
        <name>Mg(2+)</name>
        <dbReference type="ChEBI" id="CHEBI:18420"/>
    </cofactor>
</comment>
<feature type="binding site" evidence="6">
    <location>
        <position position="100"/>
    </location>
    <ligand>
        <name>Mg(2+)</name>
        <dbReference type="ChEBI" id="CHEBI:18420"/>
    </ligand>
</feature>
<keyword evidence="1 6" id="KW-1277">Toxin-antitoxin system</keyword>
<dbReference type="GO" id="GO:0016787">
    <property type="term" value="F:hydrolase activity"/>
    <property type="evidence" value="ECO:0007669"/>
    <property type="project" value="UniProtKB-KW"/>
</dbReference>
<dbReference type="GO" id="GO:0090729">
    <property type="term" value="F:toxin activity"/>
    <property type="evidence" value="ECO:0007669"/>
    <property type="project" value="UniProtKB-KW"/>
</dbReference>
<dbReference type="Pfam" id="PF01850">
    <property type="entry name" value="PIN"/>
    <property type="match status" value="1"/>
</dbReference>
<dbReference type="EC" id="3.1.-.-" evidence="6"/>
<dbReference type="HAMAP" id="MF_00265">
    <property type="entry name" value="VapC_Nob1"/>
    <property type="match status" value="1"/>
</dbReference>
<dbReference type="SUPFAM" id="SSF88723">
    <property type="entry name" value="PIN domain-like"/>
    <property type="match status" value="1"/>
</dbReference>
<keyword evidence="6" id="KW-0800">Toxin</keyword>
<sequence>MGLTLLDAGVVIGYLNSADARHGPATEALGDAIAANQSLAMPASVLAEVLVGPSRSGIAAVEVVRTMIATLPIAVVPLGDEIAVAAAGLRARHPSLKLPDALVIATAEEEGADKLLTTDRRWPSARHLGISTKLQVM</sequence>
<evidence type="ECO:0000256" key="2">
    <source>
        <dbReference type="ARBA" id="ARBA00022722"/>
    </source>
</evidence>
<evidence type="ECO:0000313" key="8">
    <source>
        <dbReference type="EMBL" id="CCM61928.1"/>
    </source>
</evidence>
<evidence type="ECO:0000256" key="5">
    <source>
        <dbReference type="ARBA" id="ARBA00022842"/>
    </source>
</evidence>
<dbReference type="AlphaFoldDB" id="R4YVU5"/>
<evidence type="ECO:0000256" key="6">
    <source>
        <dbReference type="HAMAP-Rule" id="MF_00265"/>
    </source>
</evidence>
<dbReference type="InterPro" id="IPR002716">
    <property type="entry name" value="PIN_dom"/>
</dbReference>
<accession>R4YVU5</accession>
<comment type="caution">
    <text evidence="8">The sequence shown here is derived from an EMBL/GenBank/DDBJ whole genome shotgun (WGS) entry which is preliminary data.</text>
</comment>
<dbReference type="InterPro" id="IPR022907">
    <property type="entry name" value="VapC_family"/>
</dbReference>
<comment type="similarity">
    <text evidence="6">Belongs to the PINc/VapC protein family.</text>
</comment>
<dbReference type="GO" id="GO:0004540">
    <property type="term" value="F:RNA nuclease activity"/>
    <property type="evidence" value="ECO:0007669"/>
    <property type="project" value="InterPro"/>
</dbReference>
<dbReference type="RefSeq" id="WP_012222829.1">
    <property type="nucleotide sequence ID" value="NZ_HG422565.1"/>
</dbReference>
<dbReference type="InterPro" id="IPR029060">
    <property type="entry name" value="PIN-like_dom_sf"/>
</dbReference>
<keyword evidence="5 6" id="KW-0460">Magnesium</keyword>
<evidence type="ECO:0000313" key="9">
    <source>
        <dbReference type="Proteomes" id="UP000018291"/>
    </source>
</evidence>
<dbReference type="eggNOG" id="COG1848">
    <property type="taxonomic scope" value="Bacteria"/>
</dbReference>
<dbReference type="STRING" id="1229780.BN381_10159"/>
<dbReference type="Proteomes" id="UP000018291">
    <property type="component" value="Unassembled WGS sequence"/>
</dbReference>
<keyword evidence="9" id="KW-1185">Reference proteome</keyword>
<keyword evidence="3 6" id="KW-0479">Metal-binding</keyword>
<evidence type="ECO:0000256" key="1">
    <source>
        <dbReference type="ARBA" id="ARBA00022649"/>
    </source>
</evidence>
<reference evidence="8 9" key="1">
    <citation type="journal article" date="2013" name="ISME J.">
        <title>Metabolic model for the filamentous 'Candidatus Microthrix parvicella' based on genomic and metagenomic analyses.</title>
        <authorList>
            <person name="Jon McIlroy S."/>
            <person name="Kristiansen R."/>
            <person name="Albertsen M."/>
            <person name="Michael Karst S."/>
            <person name="Rossetti S."/>
            <person name="Lund Nielsen J."/>
            <person name="Tandoi V."/>
            <person name="James Seviour R."/>
            <person name="Nielsen P.H."/>
        </authorList>
    </citation>
    <scope>NUCLEOTIDE SEQUENCE [LARGE SCALE GENOMIC DNA]</scope>
    <source>
        <strain evidence="8 9">RN1</strain>
    </source>
</reference>
<feature type="domain" description="PIN" evidence="7">
    <location>
        <begin position="5"/>
        <end position="125"/>
    </location>
</feature>
<dbReference type="Gene3D" id="3.40.50.1010">
    <property type="entry name" value="5'-nuclease"/>
    <property type="match status" value="1"/>
</dbReference>
<organism evidence="8 9">
    <name type="scientific">Candidatus Neomicrothrix parvicella RN1</name>
    <dbReference type="NCBI Taxonomy" id="1229780"/>
    <lineage>
        <taxon>Bacteria</taxon>
        <taxon>Bacillati</taxon>
        <taxon>Actinomycetota</taxon>
        <taxon>Acidimicrobiia</taxon>
        <taxon>Acidimicrobiales</taxon>
        <taxon>Microthrixaceae</taxon>
        <taxon>Candidatus Neomicrothrix</taxon>
    </lineage>
</organism>
<keyword evidence="4 6" id="KW-0378">Hydrolase</keyword>
<dbReference type="EMBL" id="CANL01000001">
    <property type="protein sequence ID" value="CCM61928.1"/>
    <property type="molecule type" value="Genomic_DNA"/>
</dbReference>
<dbReference type="OrthoDB" id="3696351at2"/>
<gene>
    <name evidence="6" type="primary">vapC</name>
    <name evidence="8" type="ORF">BN381_10159</name>
</gene>
<keyword evidence="2 6" id="KW-0540">Nuclease</keyword>
<proteinExistence type="inferred from homology"/>
<name>R4YVU5_9ACTN</name>
<evidence type="ECO:0000256" key="3">
    <source>
        <dbReference type="ARBA" id="ARBA00022723"/>
    </source>
</evidence>
<dbReference type="GO" id="GO:0000287">
    <property type="term" value="F:magnesium ion binding"/>
    <property type="evidence" value="ECO:0007669"/>
    <property type="project" value="UniProtKB-UniRule"/>
</dbReference>
<evidence type="ECO:0000259" key="7">
    <source>
        <dbReference type="Pfam" id="PF01850"/>
    </source>
</evidence>
<evidence type="ECO:0000256" key="4">
    <source>
        <dbReference type="ARBA" id="ARBA00022801"/>
    </source>
</evidence>
<comment type="function">
    <text evidence="6">Toxic component of a toxin-antitoxin (TA) system. An RNase.</text>
</comment>
<protein>
    <recommendedName>
        <fullName evidence="6">Ribonuclease VapC</fullName>
        <shortName evidence="6">RNase VapC</shortName>
        <ecNumber evidence="6">3.1.-.-</ecNumber>
    </recommendedName>
    <alternativeName>
        <fullName evidence="6">Toxin VapC</fullName>
    </alternativeName>
</protein>
<dbReference type="HOGENOM" id="CLU_156531_0_0_11"/>
<feature type="binding site" evidence="6">
    <location>
        <position position="7"/>
    </location>
    <ligand>
        <name>Mg(2+)</name>
        <dbReference type="ChEBI" id="CHEBI:18420"/>
    </ligand>
</feature>